<comment type="caution">
    <text evidence="4">The sequence shown here is derived from an EMBL/GenBank/DDBJ whole genome shotgun (WGS) entry which is preliminary data.</text>
</comment>
<dbReference type="Pfam" id="PF02342">
    <property type="entry name" value="TerD"/>
    <property type="match status" value="1"/>
</dbReference>
<dbReference type="Gene3D" id="2.60.60.30">
    <property type="entry name" value="sav2460 like domains"/>
    <property type="match status" value="1"/>
</dbReference>
<dbReference type="PANTHER" id="PTHR31157:SF1">
    <property type="entry name" value="SCP DOMAIN-CONTAINING PROTEIN"/>
    <property type="match status" value="1"/>
</dbReference>
<dbReference type="Gene3D" id="3.40.33.10">
    <property type="entry name" value="CAP"/>
    <property type="match status" value="1"/>
</dbReference>
<dbReference type="EMBL" id="JAERRJ010000004">
    <property type="protein sequence ID" value="MBL1075228.1"/>
    <property type="molecule type" value="Genomic_DNA"/>
</dbReference>
<sequence>MIGAGGCAALPPSFPWRVDVRELTPGGVIPLPDGTLTMRAPATLDLSVIITGDSGRVDADADFVFYNQPTTPGVRLHGSTVTVERNLLRAGATRLTLAASPAQHNAPIGRPELRVSGRGLELRFTAPATPGIRALLLAEVYRRGGEWRLRAMGQGYADGLAGIARDYGVDVTEDNGPAAAPTSRAGLPTGAQPNAGPSGATPHTAGPHAAAPYGADPHRATPGAAAARSGTSDPYSAAPRSGTSDPNTAAPRSGAPDPNNAVPRSGDADSKAAFPRAGTAFPRAADPSTAARPATSRASAAGGAWISADVSEVIALTNAERARHGMRPLAHDVRLSAVARKHSADMLERGYFSHTGLDGRQPWDRAKDEGIDYRGIAENIAWGQRSAAEVVDGWMNSPGHRANILTPEFTNIGVGRVGDHWTQLFGLAW</sequence>
<dbReference type="InterPro" id="IPR014044">
    <property type="entry name" value="CAP_dom"/>
</dbReference>
<dbReference type="CDD" id="cd06974">
    <property type="entry name" value="TerD_like"/>
    <property type="match status" value="1"/>
</dbReference>
<dbReference type="SUPFAM" id="SSF55797">
    <property type="entry name" value="PR-1-like"/>
    <property type="match status" value="1"/>
</dbReference>
<proteinExistence type="predicted"/>
<keyword evidence="5" id="KW-1185">Reference proteome</keyword>
<evidence type="ECO:0000313" key="5">
    <source>
        <dbReference type="Proteomes" id="UP000602198"/>
    </source>
</evidence>
<name>A0ABS1M3I6_9NOCA</name>
<accession>A0ABS1M3I6</accession>
<evidence type="ECO:0000259" key="2">
    <source>
        <dbReference type="Pfam" id="PF00188"/>
    </source>
</evidence>
<reference evidence="4 5" key="1">
    <citation type="submission" date="2021-01" db="EMBL/GenBank/DDBJ databases">
        <title>WGS of actinomycetes isolated from Thailand.</title>
        <authorList>
            <person name="Thawai C."/>
        </authorList>
    </citation>
    <scope>NUCLEOTIDE SEQUENCE [LARGE SCALE GENOMIC DNA]</scope>
    <source>
        <strain evidence="4 5">LPG 2</strain>
    </source>
</reference>
<feature type="compositionally biased region" description="Low complexity" evidence="1">
    <location>
        <begin position="199"/>
        <end position="215"/>
    </location>
</feature>
<organism evidence="4 5">
    <name type="scientific">Nocardia acididurans</name>
    <dbReference type="NCBI Taxonomy" id="2802282"/>
    <lineage>
        <taxon>Bacteria</taxon>
        <taxon>Bacillati</taxon>
        <taxon>Actinomycetota</taxon>
        <taxon>Actinomycetes</taxon>
        <taxon>Mycobacteriales</taxon>
        <taxon>Nocardiaceae</taxon>
        <taxon>Nocardia</taxon>
    </lineage>
</organism>
<protein>
    <submittedName>
        <fullName evidence="4">TerD family protein</fullName>
    </submittedName>
</protein>
<feature type="domain" description="TerD" evidence="3">
    <location>
        <begin position="132"/>
        <end position="167"/>
    </location>
</feature>
<gene>
    <name evidence="4" type="ORF">JK358_12575</name>
</gene>
<feature type="domain" description="SCP" evidence="2">
    <location>
        <begin position="315"/>
        <end position="419"/>
    </location>
</feature>
<dbReference type="InterPro" id="IPR003325">
    <property type="entry name" value="TerD"/>
</dbReference>
<dbReference type="CDD" id="cd05379">
    <property type="entry name" value="CAP_bacterial"/>
    <property type="match status" value="1"/>
</dbReference>
<dbReference type="Pfam" id="PF00188">
    <property type="entry name" value="CAP"/>
    <property type="match status" value="1"/>
</dbReference>
<feature type="region of interest" description="Disordered" evidence="1">
    <location>
        <begin position="174"/>
        <end position="273"/>
    </location>
</feature>
<evidence type="ECO:0000259" key="3">
    <source>
        <dbReference type="Pfam" id="PF02342"/>
    </source>
</evidence>
<evidence type="ECO:0000313" key="4">
    <source>
        <dbReference type="EMBL" id="MBL1075228.1"/>
    </source>
</evidence>
<dbReference type="Proteomes" id="UP000602198">
    <property type="component" value="Unassembled WGS sequence"/>
</dbReference>
<evidence type="ECO:0000256" key="1">
    <source>
        <dbReference type="SAM" id="MobiDB-lite"/>
    </source>
</evidence>
<dbReference type="PANTHER" id="PTHR31157">
    <property type="entry name" value="SCP DOMAIN-CONTAINING PROTEIN"/>
    <property type="match status" value="1"/>
</dbReference>
<dbReference type="InterPro" id="IPR035940">
    <property type="entry name" value="CAP_sf"/>
</dbReference>